<comment type="similarity">
    <text evidence="2">Belongs to the fatty acid desaturase type 2 family.</text>
</comment>
<dbReference type="PANTHER" id="PTHR11351">
    <property type="entry name" value="ACYL-COA DESATURASE"/>
    <property type="match status" value="1"/>
</dbReference>
<evidence type="ECO:0000256" key="2">
    <source>
        <dbReference type="ARBA" id="ARBA00008749"/>
    </source>
</evidence>
<dbReference type="InterPro" id="IPR015876">
    <property type="entry name" value="Acyl-CoA_DS"/>
</dbReference>
<feature type="transmembrane region" description="Helical" evidence="12">
    <location>
        <begin position="165"/>
        <end position="185"/>
    </location>
</feature>
<evidence type="ECO:0000256" key="1">
    <source>
        <dbReference type="ARBA" id="ARBA00004141"/>
    </source>
</evidence>
<reference evidence="15" key="1">
    <citation type="submission" date="2018-11" db="EMBL/GenBank/DDBJ databases">
        <title>Phylogenetic, genomic, and biogeographic characterization of a novel and ubiquitous marine invertebrate-associated Rickettsiales parasite, Candidatus Marinoinvertebrata rohwerii, gen. nov., sp. nov.</title>
        <authorList>
            <person name="Klinges J.G."/>
            <person name="Rosales S.M."/>
            <person name="Mcminds R."/>
            <person name="Shaver E.C."/>
            <person name="Shantz A."/>
            <person name="Peters E.C."/>
            <person name="Burkepile D.E."/>
            <person name="Silliman B.R."/>
            <person name="Vega Thurber R.L."/>
        </authorList>
    </citation>
    <scope>NUCLEOTIDE SEQUENCE [LARGE SCALE GENOMIC DNA]</scope>
    <source>
        <strain evidence="15">a_cerv_44</strain>
    </source>
</reference>
<evidence type="ECO:0000256" key="9">
    <source>
        <dbReference type="ARBA" id="ARBA00023098"/>
    </source>
</evidence>
<evidence type="ECO:0000256" key="10">
    <source>
        <dbReference type="ARBA" id="ARBA00023136"/>
    </source>
</evidence>
<evidence type="ECO:0000256" key="7">
    <source>
        <dbReference type="ARBA" id="ARBA00023002"/>
    </source>
</evidence>
<evidence type="ECO:0000256" key="12">
    <source>
        <dbReference type="SAM" id="Phobius"/>
    </source>
</evidence>
<evidence type="ECO:0000313" key="14">
    <source>
        <dbReference type="EMBL" id="RST66358.1"/>
    </source>
</evidence>
<dbReference type="GO" id="GO:0006633">
    <property type="term" value="P:fatty acid biosynthetic process"/>
    <property type="evidence" value="ECO:0007669"/>
    <property type="project" value="UniProtKB-KW"/>
</dbReference>
<dbReference type="GO" id="GO:0016717">
    <property type="term" value="F:oxidoreductase activity, acting on paired donors, with oxidation of a pair of donors resulting in the reduction of molecular oxygen to two molecules of water"/>
    <property type="evidence" value="ECO:0007669"/>
    <property type="project" value="InterPro"/>
</dbReference>
<keyword evidence="15" id="KW-1185">Reference proteome</keyword>
<comment type="caution">
    <text evidence="14">The sequence shown here is derived from an EMBL/GenBank/DDBJ whole genome shotgun (WGS) entry which is preliminary data.</text>
</comment>
<keyword evidence="5" id="KW-0276">Fatty acid metabolism</keyword>
<comment type="subcellular location">
    <subcellularLocation>
        <location evidence="1">Membrane</location>
        <topology evidence="1">Multi-pass membrane protein</topology>
    </subcellularLocation>
</comment>
<keyword evidence="4 12" id="KW-0812">Transmembrane</keyword>
<sequence length="400" mass="46174">MVQNKKSNFAINYPALFVIVIYPILLVIFAVIYGLEYGIGKFEIISMVATYYIVNISVGVGLHRLWSHGAFKTKKWVEFILACLTAGAAQMPILAWASEHMLHHKYTDEEKDPHSALKYKNKFIGFLWSHMGWMIFSDFKNKRIDRLAIAKLGRNKIVLWQFKNYWKLVMFMNIVVPLALGYIIGGNFKYALGAFIFMGFGRAIQQQATFCVNSVVHTDIGGKDYYYGTARDIWWLFFLLLGENWHNFHHAFANDYRNGHKWYHLDIHKWIIALMSKIGLASDLVVTSSVRIDAMKNQVRKKTITNLKVKVDLIEKATKYIHSIASTKLKLTEESAIKLANDIHKNLDNLIIKSKVIMGVTQDLKLKSDNIEEKLILVLYNKYDELRKAAQKLEIRVTSI</sequence>
<evidence type="ECO:0000256" key="11">
    <source>
        <dbReference type="ARBA" id="ARBA00023160"/>
    </source>
</evidence>
<feature type="transmembrane region" description="Helical" evidence="12">
    <location>
        <begin position="44"/>
        <end position="65"/>
    </location>
</feature>
<dbReference type="OrthoDB" id="19906at2"/>
<evidence type="ECO:0000313" key="15">
    <source>
        <dbReference type="Proteomes" id="UP000279470"/>
    </source>
</evidence>
<proteinExistence type="inferred from homology"/>
<organism evidence="14 15">
    <name type="scientific">Candidatus Aquarickettsia rohweri</name>
    <dbReference type="NCBI Taxonomy" id="2602574"/>
    <lineage>
        <taxon>Bacteria</taxon>
        <taxon>Pseudomonadati</taxon>
        <taxon>Pseudomonadota</taxon>
        <taxon>Alphaproteobacteria</taxon>
        <taxon>Rickettsiales</taxon>
        <taxon>Candidatus Midichloriaceae</taxon>
        <taxon>Candidatus Aquarickettsia</taxon>
    </lineage>
</organism>
<keyword evidence="10 12" id="KW-0472">Membrane</keyword>
<evidence type="ECO:0000256" key="3">
    <source>
        <dbReference type="ARBA" id="ARBA00022516"/>
    </source>
</evidence>
<accession>A0A3R9Z773</accession>
<protein>
    <submittedName>
        <fullName evidence="14">Acyl-CoA desaturase</fullName>
    </submittedName>
</protein>
<keyword evidence="3" id="KW-0444">Lipid biosynthesis</keyword>
<evidence type="ECO:0000256" key="5">
    <source>
        <dbReference type="ARBA" id="ARBA00022832"/>
    </source>
</evidence>
<dbReference type="Pfam" id="PF00487">
    <property type="entry name" value="FA_desaturase"/>
    <property type="match status" value="1"/>
</dbReference>
<dbReference type="PRINTS" id="PR00075">
    <property type="entry name" value="FACDDSATRASE"/>
</dbReference>
<keyword evidence="7" id="KW-0560">Oxidoreductase</keyword>
<evidence type="ECO:0000256" key="8">
    <source>
        <dbReference type="ARBA" id="ARBA00023004"/>
    </source>
</evidence>
<feature type="transmembrane region" description="Helical" evidence="12">
    <location>
        <begin position="77"/>
        <end position="97"/>
    </location>
</feature>
<gene>
    <name evidence="14" type="ORF">EIC27_03655</name>
</gene>
<dbReference type="InterPro" id="IPR005804">
    <property type="entry name" value="FA_desaturase_dom"/>
</dbReference>
<evidence type="ECO:0000259" key="13">
    <source>
        <dbReference type="Pfam" id="PF00487"/>
    </source>
</evidence>
<feature type="domain" description="Fatty acid desaturase" evidence="13">
    <location>
        <begin position="54"/>
        <end position="271"/>
    </location>
</feature>
<dbReference type="GO" id="GO:0016020">
    <property type="term" value="C:membrane"/>
    <property type="evidence" value="ECO:0007669"/>
    <property type="project" value="UniProtKB-SubCell"/>
</dbReference>
<dbReference type="EMBL" id="RXFM01000043">
    <property type="protein sequence ID" value="RST66358.1"/>
    <property type="molecule type" value="Genomic_DNA"/>
</dbReference>
<keyword evidence="8" id="KW-0408">Iron</keyword>
<name>A0A3R9Z773_9RICK</name>
<dbReference type="CDD" id="cd03505">
    <property type="entry name" value="Delta9-FADS-like"/>
    <property type="match status" value="1"/>
</dbReference>
<evidence type="ECO:0000256" key="6">
    <source>
        <dbReference type="ARBA" id="ARBA00022989"/>
    </source>
</evidence>
<feature type="transmembrane region" description="Helical" evidence="12">
    <location>
        <begin position="12"/>
        <end position="32"/>
    </location>
</feature>
<keyword evidence="11" id="KW-0275">Fatty acid biosynthesis</keyword>
<keyword evidence="9" id="KW-0443">Lipid metabolism</keyword>
<dbReference type="RefSeq" id="WP_126044784.1">
    <property type="nucleotide sequence ID" value="NZ_RXFM01000043.1"/>
</dbReference>
<dbReference type="Proteomes" id="UP000279470">
    <property type="component" value="Unassembled WGS sequence"/>
</dbReference>
<dbReference type="PANTHER" id="PTHR11351:SF31">
    <property type="entry name" value="DESATURASE 1, ISOFORM A-RELATED"/>
    <property type="match status" value="1"/>
</dbReference>
<keyword evidence="6 12" id="KW-1133">Transmembrane helix</keyword>
<evidence type="ECO:0000256" key="4">
    <source>
        <dbReference type="ARBA" id="ARBA00022692"/>
    </source>
</evidence>
<dbReference type="AlphaFoldDB" id="A0A3R9Z773"/>